<dbReference type="InParanoid" id="A0A1V9WYL9"/>
<dbReference type="InterPro" id="IPR037120">
    <property type="entry name" value="Haem_peroxidase_sf_animal"/>
</dbReference>
<dbReference type="SUPFAM" id="SSF48113">
    <property type="entry name" value="Heme-dependent peroxidases"/>
    <property type="match status" value="2"/>
</dbReference>
<keyword evidence="2" id="KW-0964">Secreted</keyword>
<evidence type="ECO:0000313" key="6">
    <source>
        <dbReference type="EMBL" id="OQR66314.1"/>
    </source>
</evidence>
<comment type="caution">
    <text evidence="6">The sequence shown here is derived from an EMBL/GenBank/DDBJ whole genome shotgun (WGS) entry which is preliminary data.</text>
</comment>
<evidence type="ECO:0000313" key="7">
    <source>
        <dbReference type="Proteomes" id="UP000192247"/>
    </source>
</evidence>
<evidence type="ECO:0008006" key="8">
    <source>
        <dbReference type="Google" id="ProtNLM"/>
    </source>
</evidence>
<dbReference type="AlphaFoldDB" id="A0A1V9WYL9"/>
<evidence type="ECO:0000256" key="3">
    <source>
        <dbReference type="ARBA" id="ARBA00022559"/>
    </source>
</evidence>
<keyword evidence="5" id="KW-0175">Coiled coil</keyword>
<name>A0A1V9WYL9_9ACAR</name>
<dbReference type="CDD" id="cd09823">
    <property type="entry name" value="peroxinectin_like"/>
    <property type="match status" value="1"/>
</dbReference>
<dbReference type="InterPro" id="IPR010255">
    <property type="entry name" value="Haem_peroxidase_sf"/>
</dbReference>
<dbReference type="Pfam" id="PF03098">
    <property type="entry name" value="An_peroxidase"/>
    <property type="match status" value="2"/>
</dbReference>
<proteinExistence type="predicted"/>
<reference evidence="6 7" key="1">
    <citation type="journal article" date="2017" name="Gigascience">
        <title>Draft genome of the honey bee ectoparasitic mite, Tropilaelaps mercedesae, is shaped by the parasitic life history.</title>
        <authorList>
            <person name="Dong X."/>
            <person name="Armstrong S.D."/>
            <person name="Xia D."/>
            <person name="Makepeace B.L."/>
            <person name="Darby A.C."/>
            <person name="Kadowaki T."/>
        </authorList>
    </citation>
    <scope>NUCLEOTIDE SEQUENCE [LARGE SCALE GENOMIC DNA]</scope>
    <source>
        <strain evidence="6">Wuxi-XJTLU</strain>
    </source>
</reference>
<evidence type="ECO:0000256" key="2">
    <source>
        <dbReference type="ARBA" id="ARBA00022525"/>
    </source>
</evidence>
<evidence type="ECO:0000256" key="5">
    <source>
        <dbReference type="SAM" id="Coils"/>
    </source>
</evidence>
<comment type="subcellular location">
    <subcellularLocation>
        <location evidence="1">Secreted</location>
    </subcellularLocation>
</comment>
<keyword evidence="7" id="KW-1185">Reference proteome</keyword>
<sequence length="1034" mass="115994">MHKSTMISALNREVNFRYDFSIPLLYRAPLRQPTLQPASRLRFLPSSRFSSREVARTVEAAKDILNERLVREEEIFVGTSQTDRKVNLYAQNGSDFSLNPEWTFWLAAQGDALATKLRNISVTAILVEEATRLLVKNNALNGQAVAYELPLVDTRETELDHECPRPFEHPCPPHKYRSFSGHCNNVQNPNWGSSGSRYGRFLPPEYADNISEPRMQSSTGSPLPSARSVSLLIHSDANRPHPHVNVMFVALAEFIALDLANTVPYMGPHYEPLNCCGVPLGLFHPECFPIRVPFKDPTHEHRACLQYIRSAPAVRSGCTFGPREQINQATSFIDASPLYGNSEEEAASLRLFRGGELRTEKRLDKTESAPRMAPGSPKICHGEFCFLAGDIRINENAALSSMHTLWLREHNRVARALASLNPHWGDYVLFEETRRIIIAEMQHIVYAEMLPTIIGSELMERYKLRPLSSGYFENYNINLDPSTTNEAASVVLNFVISMMPGHLEYLDLHNSTRRNRVEISKTFYASNEVRSHTNEFVLGMLAQHAQAGDEYISVEMTKTQTINTTLHQPSPDTVSAIIQRGRDHGVPGYTAFRRFCGLTPPLQRFEDMATIITPETVKKLAFLYQTVDDVDLFVGGLAETPLEGAVIGPTFACLLALQFQISKYGDRFYYENDLPPSKLSKEQLAQIRRTSLARLICDNSEADKESMMELQPASLLVPDPFLNAEEKCSSPGLGLVDLSAWKSWSSVEVTDKLGSDNLRAQLTRARRQLDDFRQTEIRLQRRQGSPDQTSSQAVLSALLRPNEDALRMANDSLLLELASREIILSSFRTIVFDRDSEHAIGNMQDLLAILPTVELPEDMRPARIPGHCDDVALPCDHTTKFRTMTGWCNNLRKPSFGKSLTPFNRIAPPRYADGVSEMVTVGSTGQPLPSPRAISTAMHYDIADAHRRYTLMVMQWGQFLDHDVTLTPVVEYPDKSNINCKSCDSTITVHPECRPIPVPAGDQHFSTHLPDGSDNCISFVRSLPGQQSLGARQQ</sequence>
<keyword evidence="3" id="KW-0575">Peroxidase</keyword>
<evidence type="ECO:0000256" key="1">
    <source>
        <dbReference type="ARBA" id="ARBA00004613"/>
    </source>
</evidence>
<dbReference type="InterPro" id="IPR019791">
    <property type="entry name" value="Haem_peroxidase_animal"/>
</dbReference>
<keyword evidence="4" id="KW-0732">Signal</keyword>
<feature type="coiled-coil region" evidence="5">
    <location>
        <begin position="755"/>
        <end position="782"/>
    </location>
</feature>
<gene>
    <name evidence="6" type="ORF">BIW11_05001</name>
</gene>
<dbReference type="Proteomes" id="UP000192247">
    <property type="component" value="Unassembled WGS sequence"/>
</dbReference>
<accession>A0A1V9WYL9</accession>
<dbReference type="PANTHER" id="PTHR11475">
    <property type="entry name" value="OXIDASE/PEROXIDASE"/>
    <property type="match status" value="1"/>
</dbReference>
<dbReference type="GO" id="GO:0006979">
    <property type="term" value="P:response to oxidative stress"/>
    <property type="evidence" value="ECO:0007669"/>
    <property type="project" value="InterPro"/>
</dbReference>
<dbReference type="PRINTS" id="PR00457">
    <property type="entry name" value="ANPEROXIDASE"/>
</dbReference>
<dbReference type="GO" id="GO:0020037">
    <property type="term" value="F:heme binding"/>
    <property type="evidence" value="ECO:0007669"/>
    <property type="project" value="InterPro"/>
</dbReference>
<dbReference type="EMBL" id="MNPL01032982">
    <property type="protein sequence ID" value="OQR66314.1"/>
    <property type="molecule type" value="Genomic_DNA"/>
</dbReference>
<protein>
    <recommendedName>
        <fullName evidence="8">Chorion peroxidase-like</fullName>
    </recommendedName>
</protein>
<organism evidence="6 7">
    <name type="scientific">Tropilaelaps mercedesae</name>
    <dbReference type="NCBI Taxonomy" id="418985"/>
    <lineage>
        <taxon>Eukaryota</taxon>
        <taxon>Metazoa</taxon>
        <taxon>Ecdysozoa</taxon>
        <taxon>Arthropoda</taxon>
        <taxon>Chelicerata</taxon>
        <taxon>Arachnida</taxon>
        <taxon>Acari</taxon>
        <taxon>Parasitiformes</taxon>
        <taxon>Mesostigmata</taxon>
        <taxon>Gamasina</taxon>
        <taxon>Dermanyssoidea</taxon>
        <taxon>Laelapidae</taxon>
        <taxon>Tropilaelaps</taxon>
    </lineage>
</organism>
<dbReference type="FunFam" id="1.10.640.10:FF:000003">
    <property type="entry name" value="chorion peroxidase"/>
    <property type="match status" value="1"/>
</dbReference>
<dbReference type="OrthoDB" id="823504at2759"/>
<dbReference type="GO" id="GO:0004601">
    <property type="term" value="F:peroxidase activity"/>
    <property type="evidence" value="ECO:0007669"/>
    <property type="project" value="UniProtKB-KW"/>
</dbReference>
<dbReference type="GO" id="GO:0005576">
    <property type="term" value="C:extracellular region"/>
    <property type="evidence" value="ECO:0007669"/>
    <property type="project" value="UniProtKB-SubCell"/>
</dbReference>
<feature type="non-terminal residue" evidence="6">
    <location>
        <position position="1034"/>
    </location>
</feature>
<dbReference type="PROSITE" id="PS50292">
    <property type="entry name" value="PEROXIDASE_3"/>
    <property type="match status" value="2"/>
</dbReference>
<evidence type="ECO:0000256" key="4">
    <source>
        <dbReference type="ARBA" id="ARBA00022729"/>
    </source>
</evidence>
<dbReference type="Gene3D" id="1.10.640.10">
    <property type="entry name" value="Haem peroxidase domain superfamily, animal type"/>
    <property type="match status" value="2"/>
</dbReference>
<dbReference type="STRING" id="418985.A0A1V9WYL9"/>
<keyword evidence="3" id="KW-0560">Oxidoreductase</keyword>
<dbReference type="PANTHER" id="PTHR11475:SF134">
    <property type="entry name" value="LD42267P"/>
    <property type="match status" value="1"/>
</dbReference>